<protein>
    <submittedName>
        <fullName evidence="2">Uncharacterized protein</fullName>
    </submittedName>
</protein>
<name>A0A2U1KPR3_ARTAN</name>
<gene>
    <name evidence="2" type="ORF">CTI12_AA579590</name>
</gene>
<feature type="compositionally biased region" description="Basic and acidic residues" evidence="1">
    <location>
        <begin position="76"/>
        <end position="94"/>
    </location>
</feature>
<evidence type="ECO:0000256" key="1">
    <source>
        <dbReference type="SAM" id="MobiDB-lite"/>
    </source>
</evidence>
<dbReference type="Proteomes" id="UP000245207">
    <property type="component" value="Unassembled WGS sequence"/>
</dbReference>
<accession>A0A2U1KPR3</accession>
<evidence type="ECO:0000313" key="2">
    <source>
        <dbReference type="EMBL" id="PWA38749.1"/>
    </source>
</evidence>
<keyword evidence="3" id="KW-1185">Reference proteome</keyword>
<reference evidence="2 3" key="1">
    <citation type="journal article" date="2018" name="Mol. Plant">
        <title>The genome of Artemisia annua provides insight into the evolution of Asteraceae family and artemisinin biosynthesis.</title>
        <authorList>
            <person name="Shen Q."/>
            <person name="Zhang L."/>
            <person name="Liao Z."/>
            <person name="Wang S."/>
            <person name="Yan T."/>
            <person name="Shi P."/>
            <person name="Liu M."/>
            <person name="Fu X."/>
            <person name="Pan Q."/>
            <person name="Wang Y."/>
            <person name="Lv Z."/>
            <person name="Lu X."/>
            <person name="Zhang F."/>
            <person name="Jiang W."/>
            <person name="Ma Y."/>
            <person name="Chen M."/>
            <person name="Hao X."/>
            <person name="Li L."/>
            <person name="Tang Y."/>
            <person name="Lv G."/>
            <person name="Zhou Y."/>
            <person name="Sun X."/>
            <person name="Brodelius P.E."/>
            <person name="Rose J.K.C."/>
            <person name="Tang K."/>
        </authorList>
    </citation>
    <scope>NUCLEOTIDE SEQUENCE [LARGE SCALE GENOMIC DNA]</scope>
    <source>
        <strain evidence="3">cv. Huhao1</strain>
        <tissue evidence="2">Leaf</tissue>
    </source>
</reference>
<proteinExistence type="predicted"/>
<dbReference type="AlphaFoldDB" id="A0A2U1KPR3"/>
<sequence length="121" mass="13716">MDSEFENYIPPDMDSLVTKIGEIDINDNFVNLKGEIKQENYVPNVNDIPSTSKSTTVTNAFTRPTEGYSAIKTTNKKGDKAKDEKNEKYKPYESMKNEPINPFGIYLDLDCVNNPEEAIDK</sequence>
<feature type="region of interest" description="Disordered" evidence="1">
    <location>
        <begin position="69"/>
        <end position="94"/>
    </location>
</feature>
<organism evidence="2 3">
    <name type="scientific">Artemisia annua</name>
    <name type="common">Sweet wormwood</name>
    <dbReference type="NCBI Taxonomy" id="35608"/>
    <lineage>
        <taxon>Eukaryota</taxon>
        <taxon>Viridiplantae</taxon>
        <taxon>Streptophyta</taxon>
        <taxon>Embryophyta</taxon>
        <taxon>Tracheophyta</taxon>
        <taxon>Spermatophyta</taxon>
        <taxon>Magnoliopsida</taxon>
        <taxon>eudicotyledons</taxon>
        <taxon>Gunneridae</taxon>
        <taxon>Pentapetalae</taxon>
        <taxon>asterids</taxon>
        <taxon>campanulids</taxon>
        <taxon>Asterales</taxon>
        <taxon>Asteraceae</taxon>
        <taxon>Asteroideae</taxon>
        <taxon>Anthemideae</taxon>
        <taxon>Artemisiinae</taxon>
        <taxon>Artemisia</taxon>
    </lineage>
</organism>
<dbReference type="EMBL" id="PKPP01015305">
    <property type="protein sequence ID" value="PWA38749.1"/>
    <property type="molecule type" value="Genomic_DNA"/>
</dbReference>
<comment type="caution">
    <text evidence="2">The sequence shown here is derived from an EMBL/GenBank/DDBJ whole genome shotgun (WGS) entry which is preliminary data.</text>
</comment>
<evidence type="ECO:0000313" key="3">
    <source>
        <dbReference type="Proteomes" id="UP000245207"/>
    </source>
</evidence>